<protein>
    <submittedName>
        <fullName evidence="1">Uncharacterized protein</fullName>
    </submittedName>
</protein>
<dbReference type="InterPro" id="IPR036163">
    <property type="entry name" value="HMA_dom_sf"/>
</dbReference>
<gene>
    <name evidence="1" type="ORF">GCM10022228_07550</name>
</gene>
<dbReference type="SUPFAM" id="SSF55008">
    <property type="entry name" value="HMA, heavy metal-associated domain"/>
    <property type="match status" value="1"/>
</dbReference>
<reference evidence="2" key="1">
    <citation type="journal article" date="2019" name="Int. J. Syst. Evol. Microbiol.">
        <title>The Global Catalogue of Microorganisms (GCM) 10K type strain sequencing project: providing services to taxonomists for standard genome sequencing and annotation.</title>
        <authorList>
            <consortium name="The Broad Institute Genomics Platform"/>
            <consortium name="The Broad Institute Genome Sequencing Center for Infectious Disease"/>
            <person name="Wu L."/>
            <person name="Ma J."/>
        </authorList>
    </citation>
    <scope>NUCLEOTIDE SEQUENCE [LARGE SCALE GENOMIC DNA]</scope>
    <source>
        <strain evidence="2">JCM 16914</strain>
    </source>
</reference>
<keyword evidence="2" id="KW-1185">Reference proteome</keyword>
<organism evidence="1 2">
    <name type="scientific">Halomonas cibimaris</name>
    <dbReference type="NCBI Taxonomy" id="657012"/>
    <lineage>
        <taxon>Bacteria</taxon>
        <taxon>Pseudomonadati</taxon>
        <taxon>Pseudomonadota</taxon>
        <taxon>Gammaproteobacteria</taxon>
        <taxon>Oceanospirillales</taxon>
        <taxon>Halomonadaceae</taxon>
        <taxon>Halomonas</taxon>
    </lineage>
</organism>
<evidence type="ECO:0000313" key="2">
    <source>
        <dbReference type="Proteomes" id="UP001500133"/>
    </source>
</evidence>
<name>A0ABP7LD02_9GAMM</name>
<dbReference type="RefSeq" id="WP_344702477.1">
    <property type="nucleotide sequence ID" value="NZ_BAAAZT010000028.1"/>
</dbReference>
<sequence>MAQHILTFAGVTGADQVNRITTALMLLDGVDSAEVSRHSAEVEGSARREALIRAVEGLQLGIEVS</sequence>
<comment type="caution">
    <text evidence="1">The sequence shown here is derived from an EMBL/GenBank/DDBJ whole genome shotgun (WGS) entry which is preliminary data.</text>
</comment>
<dbReference type="EMBL" id="BAAAZT010000028">
    <property type="protein sequence ID" value="GAA3899527.1"/>
    <property type="molecule type" value="Genomic_DNA"/>
</dbReference>
<dbReference type="Gene3D" id="3.30.70.100">
    <property type="match status" value="1"/>
</dbReference>
<accession>A0ABP7LD02</accession>
<proteinExistence type="predicted"/>
<evidence type="ECO:0000313" key="1">
    <source>
        <dbReference type="EMBL" id="GAA3899527.1"/>
    </source>
</evidence>
<dbReference type="Proteomes" id="UP001500133">
    <property type="component" value="Unassembled WGS sequence"/>
</dbReference>